<organism evidence="1 2">
    <name type="scientific">Helcococcus bovis</name>
    <dbReference type="NCBI Taxonomy" id="3153252"/>
    <lineage>
        <taxon>Bacteria</taxon>
        <taxon>Bacillati</taxon>
        <taxon>Bacillota</taxon>
        <taxon>Tissierellia</taxon>
        <taxon>Tissierellales</taxon>
        <taxon>Peptoniphilaceae</taxon>
        <taxon>Helcococcus</taxon>
    </lineage>
</organism>
<sequence length="93" mass="10716">MKLYFYESHLGGIYVSQRDDLDGICPQCGDSDVKVTVCDYEGYRDLVDTFFELLSYGMDKQDFDKICETIASYGIDVVSERNLFISMVKRVIE</sequence>
<dbReference type="RefSeq" id="WP_408126746.1">
    <property type="nucleotide sequence ID" value="NZ_JBFNFH010000014.1"/>
</dbReference>
<dbReference type="EMBL" id="JBFNFH010000014">
    <property type="protein sequence ID" value="MFM1525253.1"/>
    <property type="molecule type" value="Genomic_DNA"/>
</dbReference>
<evidence type="ECO:0000313" key="1">
    <source>
        <dbReference type="EMBL" id="MFM1525253.1"/>
    </source>
</evidence>
<name>A0ABW9F7X7_9FIRM</name>
<protein>
    <submittedName>
        <fullName evidence="1">Uncharacterized protein</fullName>
    </submittedName>
</protein>
<accession>A0ABW9F7X7</accession>
<dbReference type="Proteomes" id="UP001629536">
    <property type="component" value="Unassembled WGS sequence"/>
</dbReference>
<reference evidence="1 2" key="1">
    <citation type="journal article" date="2024" name="Front. Microbiol.">
        <title>Pangenomic and biochemical analyses of Helcococcus ovis reveal widespread tetracycline resistance and a novel bacterial species, Helcococcus bovis.</title>
        <authorList>
            <person name="Cunha F."/>
            <person name="Zhai Y."/>
            <person name="Casaro S."/>
            <person name="Jones K.L."/>
            <person name="Hernandez M."/>
            <person name="Bisinotto R.S."/>
            <person name="Kariyawasam S."/>
            <person name="Brown M.B."/>
            <person name="Phillips A."/>
            <person name="Jeong K.C."/>
            <person name="Galvao K.N."/>
        </authorList>
    </citation>
    <scope>NUCLEOTIDE SEQUENCE [LARGE SCALE GENOMIC DNA]</scope>
    <source>
        <strain evidence="1 2">KG197</strain>
    </source>
</reference>
<proteinExistence type="predicted"/>
<evidence type="ECO:0000313" key="2">
    <source>
        <dbReference type="Proteomes" id="UP001629536"/>
    </source>
</evidence>
<comment type="caution">
    <text evidence="1">The sequence shown here is derived from an EMBL/GenBank/DDBJ whole genome shotgun (WGS) entry which is preliminary data.</text>
</comment>
<keyword evidence="2" id="KW-1185">Reference proteome</keyword>
<gene>
    <name evidence="1" type="ORF">ABGF40_06140</name>
</gene>